<evidence type="ECO:0000313" key="5">
    <source>
        <dbReference type="Proteomes" id="UP000298416"/>
    </source>
</evidence>
<sequence length="1195" mass="133792">MEVDKGIKLEERETGSCFRSGVRLKRAYKECIGCIDLQDKVKKANEKCALLELDVGKKDILIDRLELKVGFRELENIEFLDEVIKLKQRNDALEKRIRDSEEMEQFALLMNESEALVCEKRKAESELELWKLKCKEMEVRVMELANKLADGTTKVVLDLQAMCSGEMNHRGGSSSVFNVEGGHPSAVGAATEDGANHASNPSNHCAYAYESEGDQPCIVKSRVKKCLDFGLERCPLQKHSPSKLGYRPPLEPIGDSDDDLDIEHVSLPDVGCNKKRKAQRSSGVALESEDGVESPLKNMRKPTAEHKSDEEETSCSTAGQPFRMHKRRKVRKGFTQIVTSESESDDEIPLSRLAHCPDTQLRRRFVNDSCFGNNLRQVTPRRCLLSLGDIKDNSVSGKCSQRSSGNRGDLGISENMNETLLEDEMEEDELSSEGESSGGFTVDSTNVSDCDDVSDHDGSFSGDCLDKSECSTGEGETWRVYRRGQRGVMFDQRKGELADTDVWCRVCRASSEPGLDGKKCKILFLEIRFWDSNASMEADKGIKLEDQETGNCFSSGVGLKREYGECVGCFDLQDQIKKANHKCAFLESDIGMKDTLIDRLGLKAGCMELENIQFRDEVRKLKQKNEDLEKIIQDGAEKEKFALLLNENETLVCETRKSESDLELWKLKCEELEARVMELEKKLAVGTAKERLDLQEMCSGKMDRRGGSLSGFNVEDGASTDNEVNCGTPPVSNPSNRYAYMDGSKGGQKCIIKSRVKTCLDFTMEKSPLQKHSPSTLGSRPPLEPIYVGDSDDDLDIVHVSLPDVDCNKRRKVQRASVVALESDDGAELPSKNMHEPTAEHQSDEEETNCSTAGQPFRMHKRRKVRSAQIVTSESESDDNIPLSKLAHRPDTQRRRRFVNDSCSKNNLRKVTPRRRSLRVGDMKDNSVRGKCSQRRSGNQGDLGKSENMNDTLHADEMEEDESSYEDETLGGFIVNSTDESDSGDGSNCNDLSNHDDSFSGDCSDKSDCASECEIGYGEIMSGLRRGRKDKLKWEFESDMLADFGKSAELCMKAVCALYRQQTSYEQSAKAAIIRNGRGFSHTHASSGSALAEFLTDGDPHTDMNKTVQELRSFNQRGRAAEVCLSREEREMECSELPRQLPERLSSSGGCFQMPLHYPKCTAEDYKLMPEWKLDRLLLQYGLPVIGTDEFIYYS</sequence>
<dbReference type="PANTHER" id="PTHR34380">
    <property type="entry name" value="BNAA03G12380D PROTEIN"/>
    <property type="match status" value="1"/>
</dbReference>
<evidence type="ECO:0000259" key="3">
    <source>
        <dbReference type="Pfam" id="PF24847"/>
    </source>
</evidence>
<organism evidence="4">
    <name type="scientific">Salvia splendens</name>
    <name type="common">Scarlet sage</name>
    <dbReference type="NCBI Taxonomy" id="180675"/>
    <lineage>
        <taxon>Eukaryota</taxon>
        <taxon>Viridiplantae</taxon>
        <taxon>Streptophyta</taxon>
        <taxon>Embryophyta</taxon>
        <taxon>Tracheophyta</taxon>
        <taxon>Spermatophyta</taxon>
        <taxon>Magnoliopsida</taxon>
        <taxon>eudicotyledons</taxon>
        <taxon>Gunneridae</taxon>
        <taxon>Pentapetalae</taxon>
        <taxon>asterids</taxon>
        <taxon>lamiids</taxon>
        <taxon>Lamiales</taxon>
        <taxon>Lamiaceae</taxon>
        <taxon>Nepetoideae</taxon>
        <taxon>Mentheae</taxon>
        <taxon>Salviinae</taxon>
        <taxon>Salvia</taxon>
        <taxon>Salvia subgen. Calosphace</taxon>
        <taxon>core Calosphace</taxon>
    </lineage>
</organism>
<feature type="compositionally biased region" description="Acidic residues" evidence="2">
    <location>
        <begin position="423"/>
        <end position="432"/>
    </location>
</feature>
<reference evidence="4" key="1">
    <citation type="submission" date="2018-01" db="EMBL/GenBank/DDBJ databases">
        <authorList>
            <person name="Mao J.F."/>
        </authorList>
    </citation>
    <scope>NUCLEOTIDE SEQUENCE</scope>
    <source>
        <strain evidence="4">Huo1</strain>
        <tissue evidence="4">Leaf</tissue>
    </source>
</reference>
<dbReference type="Proteomes" id="UP000298416">
    <property type="component" value="Unassembled WGS sequence"/>
</dbReference>
<comment type="caution">
    <text evidence="4">The sequence shown here is derived from an EMBL/GenBank/DDBJ whole genome shotgun (WGS) entry which is preliminary data.</text>
</comment>
<feature type="coiled-coil region" evidence="1">
    <location>
        <begin position="611"/>
        <end position="689"/>
    </location>
</feature>
<feature type="compositionally biased region" description="Basic residues" evidence="2">
    <location>
        <begin position="907"/>
        <end position="918"/>
    </location>
</feature>
<proteinExistence type="predicted"/>
<dbReference type="AlphaFoldDB" id="A0A8X8XBN3"/>
<evidence type="ECO:0000256" key="2">
    <source>
        <dbReference type="SAM" id="MobiDB-lite"/>
    </source>
</evidence>
<protein>
    <recommendedName>
        <fullName evidence="3">DUF7722 domain-containing protein</fullName>
    </recommendedName>
</protein>
<dbReference type="InterPro" id="IPR056139">
    <property type="entry name" value="DUF7722"/>
</dbReference>
<keyword evidence="1" id="KW-0175">Coiled coil</keyword>
<dbReference type="EMBL" id="PNBA02000010">
    <property type="protein sequence ID" value="KAG6409834.1"/>
    <property type="molecule type" value="Genomic_DNA"/>
</dbReference>
<evidence type="ECO:0000313" key="4">
    <source>
        <dbReference type="EMBL" id="KAG6409834.1"/>
    </source>
</evidence>
<reference evidence="4" key="2">
    <citation type="submission" date="2020-08" db="EMBL/GenBank/DDBJ databases">
        <title>Plant Genome Project.</title>
        <authorList>
            <person name="Zhang R.-G."/>
        </authorList>
    </citation>
    <scope>NUCLEOTIDE SEQUENCE</scope>
    <source>
        <strain evidence="4">Huo1</strain>
        <tissue evidence="4">Leaf</tissue>
    </source>
</reference>
<feature type="compositionally biased region" description="Basic and acidic residues" evidence="2">
    <location>
        <begin position="833"/>
        <end position="842"/>
    </location>
</feature>
<accession>A0A8X8XBN3</accession>
<feature type="region of interest" description="Disordered" evidence="2">
    <location>
        <begin position="423"/>
        <end position="446"/>
    </location>
</feature>
<feature type="domain" description="DUF7722" evidence="3">
    <location>
        <begin position="1158"/>
        <end position="1188"/>
    </location>
</feature>
<gene>
    <name evidence="4" type="ORF">SASPL_127876</name>
</gene>
<dbReference type="Pfam" id="PF24847">
    <property type="entry name" value="DUF7722"/>
    <property type="match status" value="1"/>
</dbReference>
<evidence type="ECO:0000256" key="1">
    <source>
        <dbReference type="SAM" id="Coils"/>
    </source>
</evidence>
<name>A0A8X8XBN3_SALSN</name>
<feature type="compositionally biased region" description="Basic and acidic residues" evidence="2">
    <location>
        <begin position="919"/>
        <end position="928"/>
    </location>
</feature>
<keyword evidence="5" id="KW-1185">Reference proteome</keyword>
<feature type="region of interest" description="Disordered" evidence="2">
    <location>
        <begin position="821"/>
        <end position="949"/>
    </location>
</feature>
<feature type="coiled-coil region" evidence="1">
    <location>
        <begin position="34"/>
        <end position="147"/>
    </location>
</feature>
<feature type="region of interest" description="Disordered" evidence="2">
    <location>
        <begin position="273"/>
        <end position="328"/>
    </location>
</feature>
<feature type="region of interest" description="Disordered" evidence="2">
    <location>
        <begin position="243"/>
        <end position="262"/>
    </location>
</feature>
<dbReference type="PANTHER" id="PTHR34380:SF1">
    <property type="entry name" value="OS01G0221300 PROTEIN"/>
    <property type="match status" value="1"/>
</dbReference>